<dbReference type="Pfam" id="PF01970">
    <property type="entry name" value="TctA"/>
    <property type="match status" value="1"/>
</dbReference>
<feature type="transmembrane region" description="Helical" evidence="1">
    <location>
        <begin position="384"/>
        <end position="403"/>
    </location>
</feature>
<dbReference type="AlphaFoldDB" id="A0A1E3VCX3"/>
<dbReference type="Proteomes" id="UP000094342">
    <property type="component" value="Unassembled WGS sequence"/>
</dbReference>
<keyword evidence="1" id="KW-0472">Membrane</keyword>
<gene>
    <name evidence="3" type="ORF">A8M32_11650</name>
</gene>
<dbReference type="RefSeq" id="WP_069458540.1">
    <property type="nucleotide sequence ID" value="NZ_LYBW01000056.1"/>
</dbReference>
<dbReference type="OrthoDB" id="9806425at2"/>
<keyword evidence="4" id="KW-1185">Reference proteome</keyword>
<feature type="domain" description="DUF112" evidence="2">
    <location>
        <begin position="20"/>
        <end position="436"/>
    </location>
</feature>
<protein>
    <recommendedName>
        <fullName evidence="2">DUF112 domain-containing protein</fullName>
    </recommendedName>
</protein>
<feature type="transmembrane region" description="Helical" evidence="1">
    <location>
        <begin position="409"/>
        <end position="424"/>
    </location>
</feature>
<feature type="transmembrane region" description="Helical" evidence="1">
    <location>
        <begin position="16"/>
        <end position="34"/>
    </location>
</feature>
<feature type="transmembrane region" description="Helical" evidence="1">
    <location>
        <begin position="256"/>
        <end position="280"/>
    </location>
</feature>
<accession>A0A1E3VCX3</accession>
<sequence length="503" mass="51744">MIENLLSGFSAFGDPLVWLSLVFGSLAGYLIGAIPGLGPSLGVALLIPFTYGLDPVVSIVGLVALYAAAEYGGAITAILINSPGTSAAVATAWDGYPLSRQGKAGEALLVSIVTSGIGIFISALFLLFTAVPLSEFALRFGPGEYFALALVGLSLVVGLAEGSVVKGAVAMGIGLALATVGLDTQTGTPRFAASVELFEGLPLVPVLLGLYALSEVLFLVEGGMTAKIKSAPLGGWRSWNWRGLWSLNGVVFRSSVLGYIIGIIPGAGASIASFIAYAVAKKTSKTPERFGKGSIEGVAASEAANNAAVSGAMAPLLALGIPGSPTTAVMIGALMIQGIQPGPLLFSRNPEIPYTIFASLWIGVPVMVFIGLAGARAWARVANIPGPAIAAIVAGICLVGAYASEGTMFPVYVMTAFGILGYLLRKVQVPLAPIILALVLGEMMETNFRRALITSQGSLEVFYTSPLTVALLLTAVLAFLLPAIGFIQKRRQATRAADPSVRG</sequence>
<feature type="transmembrane region" description="Helical" evidence="1">
    <location>
        <begin position="108"/>
        <end position="133"/>
    </location>
</feature>
<proteinExistence type="predicted"/>
<evidence type="ECO:0000313" key="4">
    <source>
        <dbReference type="Proteomes" id="UP000094342"/>
    </source>
</evidence>
<feature type="transmembrane region" description="Helical" evidence="1">
    <location>
        <begin position="145"/>
        <end position="165"/>
    </location>
</feature>
<feature type="transmembrane region" description="Helical" evidence="1">
    <location>
        <begin position="431"/>
        <end position="448"/>
    </location>
</feature>
<dbReference type="EMBL" id="LYBW01000056">
    <property type="protein sequence ID" value="ODR91433.1"/>
    <property type="molecule type" value="Genomic_DNA"/>
</dbReference>
<reference evidence="4" key="1">
    <citation type="submission" date="2016-05" db="EMBL/GenBank/DDBJ databases">
        <authorList>
            <person name="Li Y."/>
        </authorList>
    </citation>
    <scope>NUCLEOTIDE SEQUENCE [LARGE SCALE GENOMIC DNA]</scope>
    <source>
        <strain evidence="4">YIC4027</strain>
    </source>
</reference>
<evidence type="ECO:0000313" key="3">
    <source>
        <dbReference type="EMBL" id="ODR91433.1"/>
    </source>
</evidence>
<dbReference type="InterPro" id="IPR002823">
    <property type="entry name" value="DUF112_TM"/>
</dbReference>
<feature type="transmembrane region" description="Helical" evidence="1">
    <location>
        <begin position="74"/>
        <end position="96"/>
    </location>
</feature>
<comment type="caution">
    <text evidence="3">The sequence shown here is derived from an EMBL/GenBank/DDBJ whole genome shotgun (WGS) entry which is preliminary data.</text>
</comment>
<organism evidence="3 4">
    <name type="scientific">Sinorhizobium alkalisoli</name>
    <dbReference type="NCBI Taxonomy" id="1752398"/>
    <lineage>
        <taxon>Bacteria</taxon>
        <taxon>Pseudomonadati</taxon>
        <taxon>Pseudomonadota</taxon>
        <taxon>Alphaproteobacteria</taxon>
        <taxon>Hyphomicrobiales</taxon>
        <taxon>Rhizobiaceae</taxon>
        <taxon>Sinorhizobium/Ensifer group</taxon>
        <taxon>Sinorhizobium</taxon>
    </lineage>
</organism>
<feature type="transmembrane region" description="Helical" evidence="1">
    <location>
        <begin position="316"/>
        <end position="340"/>
    </location>
</feature>
<dbReference type="PANTHER" id="PTHR35342">
    <property type="entry name" value="TRICARBOXYLIC TRANSPORT PROTEIN"/>
    <property type="match status" value="1"/>
</dbReference>
<keyword evidence="1" id="KW-1133">Transmembrane helix</keyword>
<feature type="transmembrane region" description="Helical" evidence="1">
    <location>
        <begin position="468"/>
        <end position="487"/>
    </location>
</feature>
<feature type="transmembrane region" description="Helical" evidence="1">
    <location>
        <begin position="352"/>
        <end position="372"/>
    </location>
</feature>
<dbReference type="STRING" id="1752398.A8M32_11650"/>
<evidence type="ECO:0000259" key="2">
    <source>
        <dbReference type="Pfam" id="PF01970"/>
    </source>
</evidence>
<name>A0A1E3VCX3_9HYPH</name>
<evidence type="ECO:0000256" key="1">
    <source>
        <dbReference type="SAM" id="Phobius"/>
    </source>
</evidence>
<dbReference type="PANTHER" id="PTHR35342:SF5">
    <property type="entry name" value="TRICARBOXYLIC TRANSPORT PROTEIN"/>
    <property type="match status" value="1"/>
</dbReference>
<feature type="transmembrane region" description="Helical" evidence="1">
    <location>
        <begin position="41"/>
        <end position="68"/>
    </location>
</feature>
<feature type="transmembrane region" description="Helical" evidence="1">
    <location>
        <begin position="200"/>
        <end position="220"/>
    </location>
</feature>
<keyword evidence="1" id="KW-0812">Transmembrane</keyword>